<dbReference type="Proteomes" id="UP000194236">
    <property type="component" value="Unassembled WGS sequence"/>
</dbReference>
<dbReference type="AlphaFoldDB" id="A0A1Y3B6M6"/>
<evidence type="ECO:0000256" key="2">
    <source>
        <dbReference type="SAM" id="MobiDB-lite"/>
    </source>
</evidence>
<feature type="compositionally biased region" description="Low complexity" evidence="2">
    <location>
        <begin position="20"/>
        <end position="33"/>
    </location>
</feature>
<organism evidence="3 4">
    <name type="scientific">Euroglyphus maynei</name>
    <name type="common">Mayne's house dust mite</name>
    <dbReference type="NCBI Taxonomy" id="6958"/>
    <lineage>
        <taxon>Eukaryota</taxon>
        <taxon>Metazoa</taxon>
        <taxon>Ecdysozoa</taxon>
        <taxon>Arthropoda</taxon>
        <taxon>Chelicerata</taxon>
        <taxon>Arachnida</taxon>
        <taxon>Acari</taxon>
        <taxon>Acariformes</taxon>
        <taxon>Sarcoptiformes</taxon>
        <taxon>Astigmata</taxon>
        <taxon>Psoroptidia</taxon>
        <taxon>Analgoidea</taxon>
        <taxon>Pyroglyphidae</taxon>
        <taxon>Pyroglyphinae</taxon>
        <taxon>Euroglyphus</taxon>
    </lineage>
</organism>
<feature type="coiled-coil region" evidence="1">
    <location>
        <begin position="44"/>
        <end position="97"/>
    </location>
</feature>
<evidence type="ECO:0000256" key="1">
    <source>
        <dbReference type="SAM" id="Coils"/>
    </source>
</evidence>
<reference evidence="3 4" key="1">
    <citation type="submission" date="2017-03" db="EMBL/GenBank/DDBJ databases">
        <title>Genome Survey of Euroglyphus maynei.</title>
        <authorList>
            <person name="Arlian L.G."/>
            <person name="Morgan M.S."/>
            <person name="Rider S.D."/>
        </authorList>
    </citation>
    <scope>NUCLEOTIDE SEQUENCE [LARGE SCALE GENOMIC DNA]</scope>
    <source>
        <strain evidence="3">Arlian Lab</strain>
        <tissue evidence="3">Whole body</tissue>
    </source>
</reference>
<evidence type="ECO:0000313" key="3">
    <source>
        <dbReference type="EMBL" id="OTF76479.1"/>
    </source>
</evidence>
<proteinExistence type="predicted"/>
<comment type="caution">
    <text evidence="3">The sequence shown here is derived from an EMBL/GenBank/DDBJ whole genome shotgun (WGS) entry which is preliminary data.</text>
</comment>
<protein>
    <submittedName>
        <fullName evidence="3">Uncharacterized protein</fullName>
    </submittedName>
</protein>
<keyword evidence="1" id="KW-0175">Coiled coil</keyword>
<gene>
    <name evidence="3" type="ORF">BLA29_012674</name>
</gene>
<keyword evidence="4" id="KW-1185">Reference proteome</keyword>
<sequence length="98" mass="10983">MISVDNTGGDGRINDRFVLNSSDDGSTTNSSGDCIANGIPIVDKRNVLQLFNNLESAIQTMEETKCFEKYRIISDDVEHVKEQIQNFNEKLDEINNSL</sequence>
<name>A0A1Y3B6M6_EURMA</name>
<feature type="region of interest" description="Disordered" evidence="2">
    <location>
        <begin position="1"/>
        <end position="33"/>
    </location>
</feature>
<evidence type="ECO:0000313" key="4">
    <source>
        <dbReference type="Proteomes" id="UP000194236"/>
    </source>
</evidence>
<accession>A0A1Y3B6M6</accession>
<dbReference type="EMBL" id="MUJZ01037294">
    <property type="protein sequence ID" value="OTF76479.1"/>
    <property type="molecule type" value="Genomic_DNA"/>
</dbReference>